<evidence type="ECO:0000313" key="3">
    <source>
        <dbReference type="EMBL" id="OMD42572.1"/>
    </source>
</evidence>
<evidence type="ECO:0000256" key="1">
    <source>
        <dbReference type="SAM" id="MobiDB-lite"/>
    </source>
</evidence>
<organism evidence="3 4">
    <name type="scientific">Paenibacillus odorifer</name>
    <dbReference type="NCBI Taxonomy" id="189426"/>
    <lineage>
        <taxon>Bacteria</taxon>
        <taxon>Bacillati</taxon>
        <taxon>Bacillota</taxon>
        <taxon>Bacilli</taxon>
        <taxon>Bacillales</taxon>
        <taxon>Paenibacillaceae</taxon>
        <taxon>Paenibacillus</taxon>
    </lineage>
</organism>
<dbReference type="GO" id="GO:0006260">
    <property type="term" value="P:DNA replication"/>
    <property type="evidence" value="ECO:0007669"/>
    <property type="project" value="InterPro"/>
</dbReference>
<comment type="caution">
    <text evidence="3">The sequence shown here is derived from an EMBL/GenBank/DDBJ whole genome shotgun (WGS) entry which is preliminary data.</text>
</comment>
<dbReference type="InterPro" id="IPR006497">
    <property type="entry name" value="Phage_lambda_VrpO_N"/>
</dbReference>
<dbReference type="AlphaFoldDB" id="A0A1R0Y5K0"/>
<feature type="compositionally biased region" description="Basic and acidic residues" evidence="1">
    <location>
        <begin position="116"/>
        <end position="129"/>
    </location>
</feature>
<feature type="domain" description="Bacteriophage lambda Replication protein O N-terminal" evidence="2">
    <location>
        <begin position="9"/>
        <end position="84"/>
    </location>
</feature>
<dbReference type="Proteomes" id="UP000187439">
    <property type="component" value="Unassembled WGS sequence"/>
</dbReference>
<dbReference type="RefSeq" id="WP_076118027.1">
    <property type="nucleotide sequence ID" value="NZ_MPTC01000004.1"/>
</dbReference>
<dbReference type="EMBL" id="MPTC01000004">
    <property type="protein sequence ID" value="OMD42572.1"/>
    <property type="molecule type" value="Genomic_DNA"/>
</dbReference>
<dbReference type="Gene3D" id="1.10.10.10">
    <property type="entry name" value="Winged helix-like DNA-binding domain superfamily/Winged helix DNA-binding domain"/>
    <property type="match status" value="1"/>
</dbReference>
<dbReference type="OrthoDB" id="9803733at2"/>
<name>A0A1R0Y5K0_9BACL</name>
<reference evidence="3 4" key="1">
    <citation type="submission" date="2016-10" db="EMBL/GenBank/DDBJ databases">
        <title>Paenibacillus species isolates.</title>
        <authorList>
            <person name="Beno S.M."/>
        </authorList>
    </citation>
    <scope>NUCLEOTIDE SEQUENCE [LARGE SCALE GENOMIC DNA]</scope>
    <source>
        <strain evidence="3 4">FSL H7-0710</strain>
    </source>
</reference>
<sequence length="242" mass="28531">MEDATGGENFVQVPHWVMDYLMTANLNMTQFRIVQVVIRNTFGFHRTWNQFSLTFLSEKTDCHKRQVTRELGKLIDSKVLVERYDEGKRVLRINPKLKSEGSNTSPHTESGSDSLDTTRGDSLDTRGSDSLDTHIKKEIKEKKDKEKYYIDFPIDDHVFLKIYNSEFKRALKKKHPKITEQQLLHIIHHMELLEEWEITIEEFQQQVRDHFETLPKNNNGSILAFIPSFMRHFEVPYTGFDK</sequence>
<evidence type="ECO:0000259" key="2">
    <source>
        <dbReference type="Pfam" id="PF04492"/>
    </source>
</evidence>
<evidence type="ECO:0000313" key="4">
    <source>
        <dbReference type="Proteomes" id="UP000187439"/>
    </source>
</evidence>
<dbReference type="InterPro" id="IPR036388">
    <property type="entry name" value="WH-like_DNA-bd_sf"/>
</dbReference>
<protein>
    <recommendedName>
        <fullName evidence="2">Bacteriophage lambda Replication protein O N-terminal domain-containing protein</fullName>
    </recommendedName>
</protein>
<gene>
    <name evidence="3" type="ORF">BSK52_07115</name>
</gene>
<dbReference type="Pfam" id="PF04492">
    <property type="entry name" value="Phage_rep_O"/>
    <property type="match status" value="1"/>
</dbReference>
<feature type="compositionally biased region" description="Polar residues" evidence="1">
    <location>
        <begin position="100"/>
        <end position="115"/>
    </location>
</feature>
<proteinExistence type="predicted"/>
<accession>A0A1R0Y5K0</accession>
<feature type="region of interest" description="Disordered" evidence="1">
    <location>
        <begin position="95"/>
        <end position="129"/>
    </location>
</feature>